<dbReference type="Proteomes" id="UP000785679">
    <property type="component" value="Unassembled WGS sequence"/>
</dbReference>
<reference evidence="2" key="1">
    <citation type="submission" date="2019-06" db="EMBL/GenBank/DDBJ databases">
        <authorList>
            <person name="Zheng W."/>
        </authorList>
    </citation>
    <scope>NUCLEOTIDE SEQUENCE</scope>
    <source>
        <strain evidence="2">QDHG01</strain>
    </source>
</reference>
<evidence type="ECO:0000256" key="1">
    <source>
        <dbReference type="SAM" id="MobiDB-lite"/>
    </source>
</evidence>
<evidence type="ECO:0000313" key="3">
    <source>
        <dbReference type="Proteomes" id="UP000785679"/>
    </source>
</evidence>
<gene>
    <name evidence="2" type="ORF">FGO68_gene13174</name>
</gene>
<organism evidence="2 3">
    <name type="scientific">Halteria grandinella</name>
    <dbReference type="NCBI Taxonomy" id="5974"/>
    <lineage>
        <taxon>Eukaryota</taxon>
        <taxon>Sar</taxon>
        <taxon>Alveolata</taxon>
        <taxon>Ciliophora</taxon>
        <taxon>Intramacronucleata</taxon>
        <taxon>Spirotrichea</taxon>
        <taxon>Stichotrichia</taxon>
        <taxon>Sporadotrichida</taxon>
        <taxon>Halteriidae</taxon>
        <taxon>Halteria</taxon>
    </lineage>
</organism>
<dbReference type="AlphaFoldDB" id="A0A8J8NHA9"/>
<protein>
    <submittedName>
        <fullName evidence="2">Uncharacterized protein</fullName>
    </submittedName>
</protein>
<feature type="compositionally biased region" description="Low complexity" evidence="1">
    <location>
        <begin position="47"/>
        <end position="58"/>
    </location>
</feature>
<keyword evidence="3" id="KW-1185">Reference proteome</keyword>
<feature type="region of interest" description="Disordered" evidence="1">
    <location>
        <begin position="38"/>
        <end position="103"/>
    </location>
</feature>
<name>A0A8J8NHA9_HALGN</name>
<dbReference type="EMBL" id="RRYP01016706">
    <property type="protein sequence ID" value="TNV74699.1"/>
    <property type="molecule type" value="Genomic_DNA"/>
</dbReference>
<evidence type="ECO:0000313" key="2">
    <source>
        <dbReference type="EMBL" id="TNV74699.1"/>
    </source>
</evidence>
<comment type="caution">
    <text evidence="2">The sequence shown here is derived from an EMBL/GenBank/DDBJ whole genome shotgun (WGS) entry which is preliminary data.</text>
</comment>
<proteinExistence type="predicted"/>
<sequence length="103" mass="10795">MGEKLDNFERAIPAYINLSHTLVTYNVIAELNQAHDRKSQLPAANQRAPPRQIGAAGAPPAPAAPARPAPQPPAGAARQPPPGGAGRAPPGRAPPNRMDQKFQ</sequence>
<feature type="compositionally biased region" description="Pro residues" evidence="1">
    <location>
        <begin position="59"/>
        <end position="83"/>
    </location>
</feature>
<accession>A0A8J8NHA9</accession>